<gene>
    <name evidence="2" type="ORF">SH1V18_48500</name>
</gene>
<dbReference type="RefSeq" id="WP_281819874.1">
    <property type="nucleotide sequence ID" value="NZ_BRLB01000033.1"/>
</dbReference>
<name>A0A9W6DH73_9FIRM</name>
<dbReference type="InterPro" id="IPR002881">
    <property type="entry name" value="DUF58"/>
</dbReference>
<sequence>MVSKELIKKIREIEIKSNKIVEEIFSGEYRSGFKGKGMEFDDIRQYYHGDDVRNIDWNVTARHNKAFVKQFCEERELNMFLIIDMSKSSDFGNKKELIAQIGATLALSACKNNDKVGIMLFTEEVEKWIPSKNGRKHVLSIIENILDFKPKLNGTNLSKALQYFNKVEKKRSVVFVISDFLDEGYKKDLNITAKRHDLVMVRVIDRSEEVIPKGAIFTFEDLETGEVIALDNLKKEYRLDNNIKMYRRNTINIYTDEDYYKPLKQFFRRRGNR</sequence>
<dbReference type="Gene3D" id="3.40.50.410">
    <property type="entry name" value="von Willebrand factor, type A domain"/>
    <property type="match status" value="1"/>
</dbReference>
<dbReference type="Proteomes" id="UP001144256">
    <property type="component" value="Unassembled WGS sequence"/>
</dbReference>
<evidence type="ECO:0000259" key="1">
    <source>
        <dbReference type="SMART" id="SM00327"/>
    </source>
</evidence>
<dbReference type="AlphaFoldDB" id="A0A9W6DH73"/>
<accession>A0A9W6DH73</accession>
<organism evidence="2 3">
    <name type="scientific">Vallitalea longa</name>
    <dbReference type="NCBI Taxonomy" id="2936439"/>
    <lineage>
        <taxon>Bacteria</taxon>
        <taxon>Bacillati</taxon>
        <taxon>Bacillota</taxon>
        <taxon>Clostridia</taxon>
        <taxon>Lachnospirales</taxon>
        <taxon>Vallitaleaceae</taxon>
        <taxon>Vallitalea</taxon>
    </lineage>
</organism>
<dbReference type="InterPro" id="IPR002035">
    <property type="entry name" value="VWF_A"/>
</dbReference>
<evidence type="ECO:0000313" key="3">
    <source>
        <dbReference type="Proteomes" id="UP001144256"/>
    </source>
</evidence>
<protein>
    <recommendedName>
        <fullName evidence="1">VWFA domain-containing protein</fullName>
    </recommendedName>
</protein>
<feature type="domain" description="VWFA" evidence="1">
    <location>
        <begin position="76"/>
        <end position="242"/>
    </location>
</feature>
<proteinExistence type="predicted"/>
<evidence type="ECO:0000313" key="2">
    <source>
        <dbReference type="EMBL" id="GKX32370.1"/>
    </source>
</evidence>
<dbReference type="Pfam" id="PF01882">
    <property type="entry name" value="DUF58"/>
    <property type="match status" value="1"/>
</dbReference>
<dbReference type="PANTHER" id="PTHR33608">
    <property type="entry name" value="BLL2464 PROTEIN"/>
    <property type="match status" value="1"/>
</dbReference>
<reference evidence="2" key="1">
    <citation type="submission" date="2022-06" db="EMBL/GenBank/DDBJ databases">
        <title>Vallitalea longa sp. nov., an anaerobic bacterium isolated from marine sediment.</title>
        <authorList>
            <person name="Hirano S."/>
            <person name="Terahara T."/>
            <person name="Mori K."/>
            <person name="Hamada M."/>
            <person name="Matsumoto R."/>
            <person name="Kobayashi T."/>
        </authorList>
    </citation>
    <scope>NUCLEOTIDE SEQUENCE</scope>
    <source>
        <strain evidence="2">SH18-1</strain>
    </source>
</reference>
<dbReference type="SMART" id="SM00327">
    <property type="entry name" value="VWA"/>
    <property type="match status" value="1"/>
</dbReference>
<dbReference type="EMBL" id="BRLB01000033">
    <property type="protein sequence ID" value="GKX32370.1"/>
    <property type="molecule type" value="Genomic_DNA"/>
</dbReference>
<keyword evidence="3" id="KW-1185">Reference proteome</keyword>
<dbReference type="InterPro" id="IPR036465">
    <property type="entry name" value="vWFA_dom_sf"/>
</dbReference>
<dbReference type="PANTHER" id="PTHR33608:SF6">
    <property type="entry name" value="BLL2464 PROTEIN"/>
    <property type="match status" value="1"/>
</dbReference>
<comment type="caution">
    <text evidence="2">The sequence shown here is derived from an EMBL/GenBank/DDBJ whole genome shotgun (WGS) entry which is preliminary data.</text>
</comment>
<dbReference type="SUPFAM" id="SSF53300">
    <property type="entry name" value="vWA-like"/>
    <property type="match status" value="1"/>
</dbReference>